<proteinExistence type="predicted"/>
<dbReference type="AlphaFoldDB" id="A0A4R9LXP7"/>
<keyword evidence="2" id="KW-1185">Reference proteome</keyword>
<name>A0A4R9LXP7_9LEPT</name>
<sequence length="283" mass="31944">MKASIMFGSLFRKTIETDVDSIAKEFISNTKAALKKYRGHTILLHGWGGSRMSSEMDGITSYFAEIRTSYGFSGNSPCFSFEMSKQEFEKIYQAPSSVWYSLQGQLVDAYGEEEHCYEIKLVLGRFLGFENKEDESMEKNFSSLELLPSRLSSKSTKEISMEQLQDGFSNNPEGAHSYFSESTLVLTGRRADLTRMEIGEEPGMPTSSGSVLTAEMKTNYEISMILEEKLKTFKVNISVDKKNYEEATKLELGETFTVSGIYAGYRKNSWSEEVKLIQGNILI</sequence>
<evidence type="ECO:0000313" key="2">
    <source>
        <dbReference type="Proteomes" id="UP000298058"/>
    </source>
</evidence>
<comment type="caution">
    <text evidence="1">The sequence shown here is derived from an EMBL/GenBank/DDBJ whole genome shotgun (WGS) entry which is preliminary data.</text>
</comment>
<accession>A0A4R9LXP7</accession>
<reference evidence="1" key="1">
    <citation type="journal article" date="2019" name="PLoS Negl. Trop. Dis.">
        <title>Revisiting the worldwide diversity of Leptospira species in the environment.</title>
        <authorList>
            <person name="Vincent A.T."/>
            <person name="Schiettekatte O."/>
            <person name="Bourhy P."/>
            <person name="Veyrier F.J."/>
            <person name="Picardeau M."/>
        </authorList>
    </citation>
    <scope>NUCLEOTIDE SEQUENCE [LARGE SCALE GENOMIC DNA]</scope>
    <source>
        <strain evidence="1">201300427</strain>
    </source>
</reference>
<dbReference type="Proteomes" id="UP000298058">
    <property type="component" value="Unassembled WGS sequence"/>
</dbReference>
<dbReference type="EMBL" id="RQHW01000047">
    <property type="protein sequence ID" value="TGN18195.1"/>
    <property type="molecule type" value="Genomic_DNA"/>
</dbReference>
<gene>
    <name evidence="1" type="ORF">EHS15_12335</name>
</gene>
<dbReference type="RefSeq" id="WP_135760882.1">
    <property type="nucleotide sequence ID" value="NZ_RQHW01000047.1"/>
</dbReference>
<evidence type="ECO:0000313" key="1">
    <source>
        <dbReference type="EMBL" id="TGN18195.1"/>
    </source>
</evidence>
<protein>
    <submittedName>
        <fullName evidence="1">Uncharacterized protein</fullName>
    </submittedName>
</protein>
<organism evidence="1 2">
    <name type="scientific">Leptospira idonii</name>
    <dbReference type="NCBI Taxonomy" id="1193500"/>
    <lineage>
        <taxon>Bacteria</taxon>
        <taxon>Pseudomonadati</taxon>
        <taxon>Spirochaetota</taxon>
        <taxon>Spirochaetia</taxon>
        <taxon>Leptospirales</taxon>
        <taxon>Leptospiraceae</taxon>
        <taxon>Leptospira</taxon>
    </lineage>
</organism>